<proteinExistence type="predicted"/>
<dbReference type="Proteomes" id="UP000324585">
    <property type="component" value="Unassembled WGS sequence"/>
</dbReference>
<name>A0A5J4Z630_PORPP</name>
<dbReference type="EMBL" id="VRMN01000001">
    <property type="protein sequence ID" value="KAA8498785.1"/>
    <property type="molecule type" value="Genomic_DNA"/>
</dbReference>
<evidence type="ECO:0000313" key="2">
    <source>
        <dbReference type="Proteomes" id="UP000324585"/>
    </source>
</evidence>
<accession>A0A5J4Z630</accession>
<keyword evidence="2" id="KW-1185">Reference proteome</keyword>
<sequence>MEEAIGTLDRKLGHYAGRLQEIQDELTRLEGKHQAGTLSEYDCKVCAEHVTQVMEAVDVLSLRRSMAEDALRQGEEACAKKVCVLLVRRKRLLCDLNSCGVAADALATAARRSALAVA</sequence>
<reference evidence="2" key="1">
    <citation type="journal article" date="2019" name="Nat. Commun.">
        <title>Expansion of phycobilisome linker gene families in mesophilic red algae.</title>
        <authorList>
            <person name="Lee J."/>
            <person name="Kim D."/>
            <person name="Bhattacharya D."/>
            <person name="Yoon H.S."/>
        </authorList>
    </citation>
    <scope>NUCLEOTIDE SEQUENCE [LARGE SCALE GENOMIC DNA]</scope>
    <source>
        <strain evidence="2">CCMP 1328</strain>
    </source>
</reference>
<organism evidence="1 2">
    <name type="scientific">Porphyridium purpureum</name>
    <name type="common">Red alga</name>
    <name type="synonym">Porphyridium cruentum</name>
    <dbReference type="NCBI Taxonomy" id="35688"/>
    <lineage>
        <taxon>Eukaryota</taxon>
        <taxon>Rhodophyta</taxon>
        <taxon>Bangiophyceae</taxon>
        <taxon>Porphyridiales</taxon>
        <taxon>Porphyridiaceae</taxon>
        <taxon>Porphyridium</taxon>
    </lineage>
</organism>
<evidence type="ECO:0000313" key="1">
    <source>
        <dbReference type="EMBL" id="KAA8498785.1"/>
    </source>
</evidence>
<dbReference type="AlphaFoldDB" id="A0A5J4Z630"/>
<comment type="caution">
    <text evidence="1">The sequence shown here is derived from an EMBL/GenBank/DDBJ whole genome shotgun (WGS) entry which is preliminary data.</text>
</comment>
<gene>
    <name evidence="1" type="ORF">FVE85_6370</name>
</gene>
<protein>
    <submittedName>
        <fullName evidence="1">Uncharacterized protein</fullName>
    </submittedName>
</protein>